<dbReference type="InterPro" id="IPR010127">
    <property type="entry name" value="Phasin_subfam-1"/>
</dbReference>
<dbReference type="EMBL" id="JAESVA010000001">
    <property type="protein sequence ID" value="MCB8879210.1"/>
    <property type="molecule type" value="Genomic_DNA"/>
</dbReference>
<dbReference type="Pfam" id="PF09361">
    <property type="entry name" value="Phasin_2"/>
    <property type="match status" value="1"/>
</dbReference>
<dbReference type="InterPro" id="IPR018968">
    <property type="entry name" value="Phasin"/>
</dbReference>
<proteinExistence type="predicted"/>
<evidence type="ECO:0000313" key="3">
    <source>
        <dbReference type="Proteomes" id="UP000721844"/>
    </source>
</evidence>
<name>A0A964E240_9PROT</name>
<evidence type="ECO:0000259" key="1">
    <source>
        <dbReference type="Pfam" id="PF09361"/>
    </source>
</evidence>
<organism evidence="2 3">
    <name type="scientific">Acidisoma cellulosilyticum</name>
    <dbReference type="NCBI Taxonomy" id="2802395"/>
    <lineage>
        <taxon>Bacteria</taxon>
        <taxon>Pseudomonadati</taxon>
        <taxon>Pseudomonadota</taxon>
        <taxon>Alphaproteobacteria</taxon>
        <taxon>Acetobacterales</taxon>
        <taxon>Acidocellaceae</taxon>
        <taxon>Acidisoma</taxon>
    </lineage>
</organism>
<comment type="caution">
    <text evidence="2">The sequence shown here is derived from an EMBL/GenBank/DDBJ whole genome shotgun (WGS) entry which is preliminary data.</text>
</comment>
<sequence>MSEAAEETQQAVDVAVKQVVDAAKESAAEISSHVEDKKLKFNQGMTNTMKTAEEMLAFSQGNVEAFIKSGQIWSAGLQDLSKQMASSAQSSYEEAMAAFKAMTTVKSLKEAVDLQVGLARSVMEKSVAESNKYTDASFKLAEQAISPISGRMTIAVEKFGKTA</sequence>
<gene>
    <name evidence="2" type="ORF">ACELLULO517_03105</name>
</gene>
<dbReference type="AlphaFoldDB" id="A0A964E240"/>
<reference evidence="2 3" key="1">
    <citation type="journal article" date="2021" name="Microorganisms">
        <title>Acidisoma silvae sp. nov. and Acidisomacellulosilytica sp. nov., Two Acidophilic Bacteria Isolated from Decaying Wood, Hydrolyzing Cellulose and Producing Poly-3-hydroxybutyrate.</title>
        <authorList>
            <person name="Mieszkin S."/>
            <person name="Pouder E."/>
            <person name="Uroz S."/>
            <person name="Simon-Colin C."/>
            <person name="Alain K."/>
        </authorList>
    </citation>
    <scope>NUCLEOTIDE SEQUENCE [LARGE SCALE GENOMIC DNA]</scope>
    <source>
        <strain evidence="2 3">HW T5.17</strain>
    </source>
</reference>
<protein>
    <submittedName>
        <fullName evidence="2">Phasin family protein</fullName>
    </submittedName>
</protein>
<accession>A0A964E240</accession>
<keyword evidence="3" id="KW-1185">Reference proteome</keyword>
<feature type="domain" description="Phasin" evidence="1">
    <location>
        <begin position="53"/>
        <end position="151"/>
    </location>
</feature>
<evidence type="ECO:0000313" key="2">
    <source>
        <dbReference type="EMBL" id="MCB8879210.1"/>
    </source>
</evidence>
<dbReference type="NCBIfam" id="TIGR01841">
    <property type="entry name" value="phasin"/>
    <property type="match status" value="1"/>
</dbReference>
<dbReference type="Proteomes" id="UP000721844">
    <property type="component" value="Unassembled WGS sequence"/>
</dbReference>